<evidence type="ECO:0000313" key="2">
    <source>
        <dbReference type="EMBL" id="KNY27443.1"/>
    </source>
</evidence>
<evidence type="ECO:0000313" key="3">
    <source>
        <dbReference type="Proteomes" id="UP000036923"/>
    </source>
</evidence>
<sequence length="231" mass="26110">MRSLNISNEKKRDAVVGMDSTPRKSKINYVLSDGSQKKTVKILKGLLEISEDYLVGRYGDLTKLGEEIIKGDPEIDMEKTGRFVSRTKKLYIGKDNKIVYRVNLVEVVKNPDGTEKMRRDLSKSEANILGEIPLQWTGKKFPKDQAIKKFVFTRKYQIKHVNGLTYDYLYDMAKSLHESNSLMFVGGGKKGVDPVVLTTGGVPYRGFLEGRVDGDKYCLILHLTNLELKGV</sequence>
<protein>
    <submittedName>
        <fullName evidence="2">Uncharacterized protein</fullName>
    </submittedName>
</protein>
<keyword evidence="3" id="KW-1185">Reference proteome</keyword>
<dbReference type="STRING" id="398512.Bccel_2714"/>
<evidence type="ECO:0000256" key="1">
    <source>
        <dbReference type="SAM" id="MobiDB-lite"/>
    </source>
</evidence>
<gene>
    <name evidence="2" type="ORF">Bccel_2714</name>
</gene>
<name>A0A0L6JNT9_9FIRM</name>
<dbReference type="eggNOG" id="ENOG502ZCQD">
    <property type="taxonomic scope" value="Bacteria"/>
</dbReference>
<organism evidence="2 3">
    <name type="scientific">Pseudobacteroides cellulosolvens ATCC 35603 = DSM 2933</name>
    <dbReference type="NCBI Taxonomy" id="398512"/>
    <lineage>
        <taxon>Bacteria</taxon>
        <taxon>Bacillati</taxon>
        <taxon>Bacillota</taxon>
        <taxon>Clostridia</taxon>
        <taxon>Eubacteriales</taxon>
        <taxon>Oscillospiraceae</taxon>
        <taxon>Pseudobacteroides</taxon>
    </lineage>
</organism>
<dbReference type="OrthoDB" id="9179295at2"/>
<dbReference type="Proteomes" id="UP000036923">
    <property type="component" value="Unassembled WGS sequence"/>
</dbReference>
<dbReference type="RefSeq" id="WP_036944094.1">
    <property type="nucleotide sequence ID" value="NZ_JQKC01000025.1"/>
</dbReference>
<accession>A0A0L6JNT9</accession>
<feature type="region of interest" description="Disordered" evidence="1">
    <location>
        <begin position="1"/>
        <end position="20"/>
    </location>
</feature>
<reference evidence="3" key="1">
    <citation type="submission" date="2015-07" db="EMBL/GenBank/DDBJ databases">
        <title>Near-Complete Genome Sequence of the Cellulolytic Bacterium Bacteroides (Pseudobacteroides) cellulosolvens ATCC 35603.</title>
        <authorList>
            <person name="Dassa B."/>
            <person name="Utturkar S.M."/>
            <person name="Klingeman D.M."/>
            <person name="Hurt R.A."/>
            <person name="Keller M."/>
            <person name="Xu J."/>
            <person name="Reddy Y.H.K."/>
            <person name="Borovok I."/>
            <person name="Grinberg I.R."/>
            <person name="Lamed R."/>
            <person name="Zhivin O."/>
            <person name="Bayer E.A."/>
            <person name="Brown S.D."/>
        </authorList>
    </citation>
    <scope>NUCLEOTIDE SEQUENCE [LARGE SCALE GENOMIC DNA]</scope>
    <source>
        <strain evidence="3">DSM 2933</strain>
    </source>
</reference>
<dbReference type="AlphaFoldDB" id="A0A0L6JNT9"/>
<dbReference type="EMBL" id="LGTC01000001">
    <property type="protein sequence ID" value="KNY27443.1"/>
    <property type="molecule type" value="Genomic_DNA"/>
</dbReference>
<proteinExistence type="predicted"/>
<comment type="caution">
    <text evidence="2">The sequence shown here is derived from an EMBL/GenBank/DDBJ whole genome shotgun (WGS) entry which is preliminary data.</text>
</comment>